<sequence length="76" mass="8762">RYFLLPILTFEGLITWNIFEGSVTSEMFLDFLKTCIPLTTPYPGPQSILVLDNCNIHHSEVIRELVEDQACKYHCS</sequence>
<dbReference type="GO" id="GO:0003676">
    <property type="term" value="F:nucleic acid binding"/>
    <property type="evidence" value="ECO:0007669"/>
    <property type="project" value="InterPro"/>
</dbReference>
<evidence type="ECO:0000313" key="2">
    <source>
        <dbReference type="EMBL" id="EJF61488.1"/>
    </source>
</evidence>
<dbReference type="AlphaFoldDB" id="R7SZU0"/>
<dbReference type="KEGG" id="dsq:DICSQDRAFT_60571"/>
<dbReference type="OMA" id="VEDQACK"/>
<evidence type="ECO:0000313" key="3">
    <source>
        <dbReference type="Proteomes" id="UP000053319"/>
    </source>
</evidence>
<protein>
    <recommendedName>
        <fullName evidence="1">Tc1-like transposase DDE domain-containing protein</fullName>
    </recommendedName>
</protein>
<dbReference type="EMBL" id="JH719410">
    <property type="protein sequence ID" value="EJF61488.1"/>
    <property type="molecule type" value="Genomic_DNA"/>
</dbReference>
<dbReference type="InterPro" id="IPR036397">
    <property type="entry name" value="RNaseH_sf"/>
</dbReference>
<name>R7SZU0_DICSQ</name>
<feature type="non-terminal residue" evidence="2">
    <location>
        <position position="76"/>
    </location>
</feature>
<dbReference type="RefSeq" id="XP_007365933.1">
    <property type="nucleotide sequence ID" value="XM_007365871.1"/>
</dbReference>
<feature type="domain" description="Tc1-like transposase DDE" evidence="1">
    <location>
        <begin position="11"/>
        <end position="71"/>
    </location>
</feature>
<gene>
    <name evidence="2" type="ORF">DICSQDRAFT_60571</name>
</gene>
<dbReference type="HOGENOM" id="CLU_188058_1_0_1"/>
<dbReference type="Gene3D" id="3.30.420.10">
    <property type="entry name" value="Ribonuclease H-like superfamily/Ribonuclease H"/>
    <property type="match status" value="1"/>
</dbReference>
<dbReference type="OrthoDB" id="2266637at2759"/>
<accession>R7SZU0</accession>
<reference evidence="2 3" key="1">
    <citation type="journal article" date="2012" name="Science">
        <title>The Paleozoic origin of enzymatic lignin decomposition reconstructed from 31 fungal genomes.</title>
        <authorList>
            <person name="Floudas D."/>
            <person name="Binder M."/>
            <person name="Riley R."/>
            <person name="Barry K."/>
            <person name="Blanchette R.A."/>
            <person name="Henrissat B."/>
            <person name="Martinez A.T."/>
            <person name="Otillar R."/>
            <person name="Spatafora J.W."/>
            <person name="Yadav J.S."/>
            <person name="Aerts A."/>
            <person name="Benoit I."/>
            <person name="Boyd A."/>
            <person name="Carlson A."/>
            <person name="Copeland A."/>
            <person name="Coutinho P.M."/>
            <person name="de Vries R.P."/>
            <person name="Ferreira P."/>
            <person name="Findley K."/>
            <person name="Foster B."/>
            <person name="Gaskell J."/>
            <person name="Glotzer D."/>
            <person name="Gorecki P."/>
            <person name="Heitman J."/>
            <person name="Hesse C."/>
            <person name="Hori C."/>
            <person name="Igarashi K."/>
            <person name="Jurgens J.A."/>
            <person name="Kallen N."/>
            <person name="Kersten P."/>
            <person name="Kohler A."/>
            <person name="Kuees U."/>
            <person name="Kumar T.K.A."/>
            <person name="Kuo A."/>
            <person name="LaButti K."/>
            <person name="Larrondo L.F."/>
            <person name="Lindquist E."/>
            <person name="Ling A."/>
            <person name="Lombard V."/>
            <person name="Lucas S."/>
            <person name="Lundell T."/>
            <person name="Martin R."/>
            <person name="McLaughlin D.J."/>
            <person name="Morgenstern I."/>
            <person name="Morin E."/>
            <person name="Murat C."/>
            <person name="Nagy L.G."/>
            <person name="Nolan M."/>
            <person name="Ohm R.A."/>
            <person name="Patyshakuliyeva A."/>
            <person name="Rokas A."/>
            <person name="Ruiz-Duenas F.J."/>
            <person name="Sabat G."/>
            <person name="Salamov A."/>
            <person name="Samejima M."/>
            <person name="Schmutz J."/>
            <person name="Slot J.C."/>
            <person name="St John F."/>
            <person name="Stenlid J."/>
            <person name="Sun H."/>
            <person name="Sun S."/>
            <person name="Syed K."/>
            <person name="Tsang A."/>
            <person name="Wiebenga A."/>
            <person name="Young D."/>
            <person name="Pisabarro A."/>
            <person name="Eastwood D.C."/>
            <person name="Martin F."/>
            <person name="Cullen D."/>
            <person name="Grigoriev I.V."/>
            <person name="Hibbett D.S."/>
        </authorList>
    </citation>
    <scope>NUCLEOTIDE SEQUENCE [LARGE SCALE GENOMIC DNA]</scope>
    <source>
        <strain evidence="2 3">LYAD-421 SS1</strain>
    </source>
</reference>
<evidence type="ECO:0000259" key="1">
    <source>
        <dbReference type="Pfam" id="PF13358"/>
    </source>
</evidence>
<dbReference type="Pfam" id="PF13358">
    <property type="entry name" value="DDE_3"/>
    <property type="match status" value="1"/>
</dbReference>
<proteinExistence type="predicted"/>
<dbReference type="InterPro" id="IPR038717">
    <property type="entry name" value="Tc1-like_DDE_dom"/>
</dbReference>
<dbReference type="Proteomes" id="UP000053319">
    <property type="component" value="Unassembled WGS sequence"/>
</dbReference>
<dbReference type="GeneID" id="18842973"/>
<organism evidence="2 3">
    <name type="scientific">Dichomitus squalens (strain LYAD-421)</name>
    <name type="common">Western red white-rot fungus</name>
    <dbReference type="NCBI Taxonomy" id="732165"/>
    <lineage>
        <taxon>Eukaryota</taxon>
        <taxon>Fungi</taxon>
        <taxon>Dikarya</taxon>
        <taxon>Basidiomycota</taxon>
        <taxon>Agaricomycotina</taxon>
        <taxon>Agaricomycetes</taxon>
        <taxon>Polyporales</taxon>
        <taxon>Polyporaceae</taxon>
        <taxon>Dichomitus</taxon>
    </lineage>
</organism>